<name>G7H5D7_9ACTN</name>
<keyword evidence="1" id="KW-0732">Signal</keyword>
<dbReference type="STRING" id="1073574.GOARA_064_00640"/>
<proteinExistence type="predicted"/>
<feature type="chain" id="PRO_5003495652" description="YncE family protein" evidence="1">
    <location>
        <begin position="36"/>
        <end position="385"/>
    </location>
</feature>
<dbReference type="InterPro" id="IPR011048">
    <property type="entry name" value="Haem_d1_sf"/>
</dbReference>
<feature type="signal peptide" evidence="1">
    <location>
        <begin position="1"/>
        <end position="35"/>
    </location>
</feature>
<dbReference type="SUPFAM" id="SSF51004">
    <property type="entry name" value="C-terminal (heme d1) domain of cytochrome cd1-nitrite reductase"/>
    <property type="match status" value="1"/>
</dbReference>
<dbReference type="InterPro" id="IPR015943">
    <property type="entry name" value="WD40/YVTN_repeat-like_dom_sf"/>
</dbReference>
<dbReference type="Proteomes" id="UP000035088">
    <property type="component" value="Unassembled WGS sequence"/>
</dbReference>
<dbReference type="EMBL" id="BAEE01000064">
    <property type="protein sequence ID" value="GAB11062.1"/>
    <property type="molecule type" value="Genomic_DNA"/>
</dbReference>
<dbReference type="InterPro" id="IPR051200">
    <property type="entry name" value="Host-pathogen_enzymatic-act"/>
</dbReference>
<evidence type="ECO:0000313" key="2">
    <source>
        <dbReference type="EMBL" id="GAB11062.1"/>
    </source>
</evidence>
<dbReference type="PANTHER" id="PTHR47197:SF3">
    <property type="entry name" value="DIHYDRO-HEME D1 DEHYDROGENASE"/>
    <property type="match status" value="1"/>
</dbReference>
<dbReference type="PANTHER" id="PTHR47197">
    <property type="entry name" value="PROTEIN NIRF"/>
    <property type="match status" value="1"/>
</dbReference>
<sequence length="385" mass="40263">MTLRGIMQSRCLPPVLVAGLVPVLSLVAASPMSGAAPGGAYNVASIPAGVTEGAELAIDPGRRSVFIADGDDYNQKDDTVGAVVPYPHQLRPKVAVVNLDSRRVKRTIDYAPLPNGRTTMGPLTVPMPQVPVGLAVDPARGRVLTTSARAGGAAIVDMGATRARPSDMIRTSIPLKHVMGVAADPVSGRAYIANSNADAVMVVDTATRGELAVIRGVYRPSLLSVDPGRGRVYVGNADTKAKKTNYVAVIDAKTNAVVKKIATAPNSRPSVDPATGRVYAASFATGEIAVIDPDTLTVAKRIRTGTTPVNVAIDAQRRLAYTANLFKRSITVIDLDSDRVVATVPTARRPHTVAVDPRTGLVLATEFQSPNLTVLTAKSATRGRG</sequence>
<keyword evidence="3" id="KW-1185">Reference proteome</keyword>
<dbReference type="RefSeq" id="WP_007323137.1">
    <property type="nucleotide sequence ID" value="NZ_BAEE01000064.1"/>
</dbReference>
<dbReference type="AlphaFoldDB" id="G7H5D7"/>
<dbReference type="Gene3D" id="2.130.10.10">
    <property type="entry name" value="YVTN repeat-like/Quinoprotein amine dehydrogenase"/>
    <property type="match status" value="2"/>
</dbReference>
<comment type="caution">
    <text evidence="2">The sequence shown here is derived from an EMBL/GenBank/DDBJ whole genome shotgun (WGS) entry which is preliminary data.</text>
</comment>
<evidence type="ECO:0000313" key="3">
    <source>
        <dbReference type="Proteomes" id="UP000035088"/>
    </source>
</evidence>
<reference evidence="2 3" key="1">
    <citation type="submission" date="2011-11" db="EMBL/GenBank/DDBJ databases">
        <title>Whole genome shotgun sequence of Gordonia araii NBRC 100433.</title>
        <authorList>
            <person name="Yoshida Y."/>
            <person name="Hosoyama A."/>
            <person name="Tsuchikane K."/>
            <person name="Katsumata H."/>
            <person name="Yamazaki S."/>
            <person name="Fujita N."/>
        </authorList>
    </citation>
    <scope>NUCLEOTIDE SEQUENCE [LARGE SCALE GENOMIC DNA]</scope>
    <source>
        <strain evidence="2 3">NBRC 100433</strain>
    </source>
</reference>
<accession>G7H5D7</accession>
<organism evidence="2 3">
    <name type="scientific">Gordonia araii NBRC 100433</name>
    <dbReference type="NCBI Taxonomy" id="1073574"/>
    <lineage>
        <taxon>Bacteria</taxon>
        <taxon>Bacillati</taxon>
        <taxon>Actinomycetota</taxon>
        <taxon>Actinomycetes</taxon>
        <taxon>Mycobacteriales</taxon>
        <taxon>Gordoniaceae</taxon>
        <taxon>Gordonia</taxon>
    </lineage>
</organism>
<evidence type="ECO:0000256" key="1">
    <source>
        <dbReference type="SAM" id="SignalP"/>
    </source>
</evidence>
<protein>
    <recommendedName>
        <fullName evidence="4">YncE family protein</fullName>
    </recommendedName>
</protein>
<evidence type="ECO:0008006" key="4">
    <source>
        <dbReference type="Google" id="ProtNLM"/>
    </source>
</evidence>
<gene>
    <name evidence="2" type="ORF">GOARA_064_00640</name>
</gene>